<proteinExistence type="predicted"/>
<protein>
    <submittedName>
        <fullName evidence="3">Uncharacterized protein LOC101856368</fullName>
    </submittedName>
</protein>
<dbReference type="SMART" id="SM01126">
    <property type="entry name" value="DDE_Tnp_IS1595"/>
    <property type="match status" value="1"/>
</dbReference>
<dbReference type="Proteomes" id="UP000694888">
    <property type="component" value="Unplaced"/>
</dbReference>
<dbReference type="InterPro" id="IPR053164">
    <property type="entry name" value="IS1016-like_transposase"/>
</dbReference>
<name>A0ABM1VTD5_APLCA</name>
<sequence length="188" mass="21783">MASEAIVNWRNYVRDIFAEYFIRHPLTIGGPGHVVEIDESAFVKRKGNVGRRVNTQWVFGGIDVHTKQGFLVAVPQRDAATLLPILQRYVLPGTTVVSDLWAAYNTVHTLGYRHLTVNHSLHFVDPHTHATTNHVESMWSRAKQRNKRECGTFRTQLDSYLIEFMWRQQFNNDPFENLLAHIRDVYPL</sequence>
<dbReference type="NCBIfam" id="NF033547">
    <property type="entry name" value="transpos_IS1595"/>
    <property type="match status" value="1"/>
</dbReference>
<feature type="domain" description="ISXO2-like transposase" evidence="1">
    <location>
        <begin position="27"/>
        <end position="169"/>
    </location>
</feature>
<evidence type="ECO:0000313" key="3">
    <source>
        <dbReference type="RefSeq" id="XP_035825677.1"/>
    </source>
</evidence>
<dbReference type="GeneID" id="101856368"/>
<dbReference type="RefSeq" id="XP_035825677.1">
    <property type="nucleotide sequence ID" value="XM_035969784.1"/>
</dbReference>
<dbReference type="PANTHER" id="PTHR47163">
    <property type="entry name" value="DDE_TNP_IS1595 DOMAIN-CONTAINING PROTEIN"/>
    <property type="match status" value="1"/>
</dbReference>
<accession>A0ABM1VTD5</accession>
<gene>
    <name evidence="3" type="primary">LOC101856368</name>
</gene>
<reference evidence="3" key="1">
    <citation type="submission" date="2025-08" db="UniProtKB">
        <authorList>
            <consortium name="RefSeq"/>
        </authorList>
    </citation>
    <scope>IDENTIFICATION</scope>
</reference>
<dbReference type="PANTHER" id="PTHR47163:SF2">
    <property type="entry name" value="SI:DKEY-17M8.2"/>
    <property type="match status" value="1"/>
</dbReference>
<organism evidence="2 3">
    <name type="scientific">Aplysia californica</name>
    <name type="common">California sea hare</name>
    <dbReference type="NCBI Taxonomy" id="6500"/>
    <lineage>
        <taxon>Eukaryota</taxon>
        <taxon>Metazoa</taxon>
        <taxon>Spiralia</taxon>
        <taxon>Lophotrochozoa</taxon>
        <taxon>Mollusca</taxon>
        <taxon>Gastropoda</taxon>
        <taxon>Heterobranchia</taxon>
        <taxon>Euthyneura</taxon>
        <taxon>Tectipleura</taxon>
        <taxon>Aplysiida</taxon>
        <taxon>Aplysioidea</taxon>
        <taxon>Aplysiidae</taxon>
        <taxon>Aplysia</taxon>
    </lineage>
</organism>
<dbReference type="Pfam" id="PF12762">
    <property type="entry name" value="DDE_Tnp_IS1595"/>
    <property type="match status" value="1"/>
</dbReference>
<keyword evidence="2" id="KW-1185">Reference proteome</keyword>
<dbReference type="InterPro" id="IPR024445">
    <property type="entry name" value="Tnp_ISXO2-like"/>
</dbReference>
<evidence type="ECO:0000313" key="2">
    <source>
        <dbReference type="Proteomes" id="UP000694888"/>
    </source>
</evidence>
<evidence type="ECO:0000259" key="1">
    <source>
        <dbReference type="SMART" id="SM01126"/>
    </source>
</evidence>